<evidence type="ECO:0000313" key="3">
    <source>
        <dbReference type="Proteomes" id="UP001142175"/>
    </source>
</evidence>
<evidence type="ECO:0000256" key="1">
    <source>
        <dbReference type="SAM" id="Phobius"/>
    </source>
</evidence>
<sequence length="55" mass="6437">MVQKSNTKECPSCAMDIDPKAEFCPICEYHFPKRNPVYQWIAILLAILMLMLMLF</sequence>
<dbReference type="RefSeq" id="WP_258422710.1">
    <property type="nucleotide sequence ID" value="NZ_JANAEZ010000003.1"/>
</dbReference>
<dbReference type="AlphaFoldDB" id="A0A9X2P7A8"/>
<protein>
    <submittedName>
        <fullName evidence="2">Uncharacterized protein</fullName>
    </submittedName>
</protein>
<evidence type="ECO:0000313" key="2">
    <source>
        <dbReference type="EMBL" id="MCR9014832.1"/>
    </source>
</evidence>
<feature type="transmembrane region" description="Helical" evidence="1">
    <location>
        <begin position="37"/>
        <end position="54"/>
    </location>
</feature>
<dbReference type="Proteomes" id="UP001142175">
    <property type="component" value="Unassembled WGS sequence"/>
</dbReference>
<gene>
    <name evidence="2" type="ORF">NU887_07260</name>
</gene>
<keyword evidence="3" id="KW-1185">Reference proteome</keyword>
<keyword evidence="1" id="KW-0812">Transmembrane</keyword>
<dbReference type="EMBL" id="JANSUY010000003">
    <property type="protein sequence ID" value="MCR9014832.1"/>
    <property type="molecule type" value="Genomic_DNA"/>
</dbReference>
<name>A0A9X2P7A8_9BACT</name>
<keyword evidence="1" id="KW-0472">Membrane</keyword>
<keyword evidence="1" id="KW-1133">Transmembrane helix</keyword>
<organism evidence="2 3">
    <name type="scientific">Aquiflexum gelatinilyticum</name>
    <dbReference type="NCBI Taxonomy" id="2961943"/>
    <lineage>
        <taxon>Bacteria</taxon>
        <taxon>Pseudomonadati</taxon>
        <taxon>Bacteroidota</taxon>
        <taxon>Cytophagia</taxon>
        <taxon>Cytophagales</taxon>
        <taxon>Cyclobacteriaceae</taxon>
        <taxon>Aquiflexum</taxon>
    </lineage>
</organism>
<proteinExistence type="predicted"/>
<accession>A0A9X2P7A8</accession>
<reference evidence="2" key="1">
    <citation type="submission" date="2022-08" db="EMBL/GenBank/DDBJ databases">
        <authorList>
            <person name="Zhang D."/>
        </authorList>
    </citation>
    <scope>NUCLEOTIDE SEQUENCE</scope>
    <source>
        <strain evidence="2">XJ19-11</strain>
    </source>
</reference>
<comment type="caution">
    <text evidence="2">The sequence shown here is derived from an EMBL/GenBank/DDBJ whole genome shotgun (WGS) entry which is preliminary data.</text>
</comment>